<dbReference type="PANTHER" id="PTHR47967">
    <property type="entry name" value="OS07G0603500 PROTEIN-RELATED"/>
    <property type="match status" value="1"/>
</dbReference>
<dbReference type="PANTHER" id="PTHR47967:SF136">
    <property type="match status" value="1"/>
</dbReference>
<name>A0AAN7EWT3_QUERU</name>
<dbReference type="AlphaFoldDB" id="A0AAN7EWT3"/>
<dbReference type="Proteomes" id="UP001324115">
    <property type="component" value="Unassembled WGS sequence"/>
</dbReference>
<protein>
    <recommendedName>
        <fullName evidence="4">Peptidase A1 domain-containing protein</fullName>
    </recommendedName>
</protein>
<dbReference type="InterPro" id="IPR033121">
    <property type="entry name" value="PEPTIDASE_A1"/>
</dbReference>
<dbReference type="EMBL" id="JAXUIC010000007">
    <property type="protein sequence ID" value="KAK4580729.1"/>
    <property type="molecule type" value="Genomic_DNA"/>
</dbReference>
<evidence type="ECO:0000256" key="3">
    <source>
        <dbReference type="ARBA" id="ARBA00022801"/>
    </source>
</evidence>
<dbReference type="InterPro" id="IPR021109">
    <property type="entry name" value="Peptidase_aspartic_dom_sf"/>
</dbReference>
<dbReference type="GO" id="GO:0005576">
    <property type="term" value="C:extracellular region"/>
    <property type="evidence" value="ECO:0007669"/>
    <property type="project" value="TreeGrafter"/>
</dbReference>
<keyword evidence="2" id="KW-0645">Protease</keyword>
<accession>A0AAN7EWT3</accession>
<dbReference type="InterPro" id="IPR051708">
    <property type="entry name" value="Plant_Aspart_Prot_A1"/>
</dbReference>
<sequence length="430" mass="48521">MSTRIIYDVSIEFWSLSTLLIHMLTCLGTNGFSIQIIPRHSVDSVLFPKNLSQKEKHNRIVKLSNARAFRFQSMDFANVINSTKQGIKELQPIVMIHPGYYYVAKIEIGTAPYSALLLVDNGSNETWVQGNGCDKCFPLSVGSFKYKQSRTYAAIPCDHPLCVPRICHENLCVYDILYGGGSRTKGYLSSERFTFRTSNGRAISYANLIFGVGLYNQNIQFTEPMGEQNNVAGLFGLGSGTRSILRQLEFDTDLRFSYCLSDWSTGQNTFTYISIGKDAQIRGNDQAIVQTTPLLPDLNKYFVQVLGAAITYLVRNAYNVVRAEIVRHLQAYNWNPMAHSGLHYDLCYDVQPTENQQFPSLTINFLGANLELCSHRVFKLVDNNIYCMMINPTSQQGSSILGAFQQQDYRFLFDVGTGDMNFVPEKCQLN</sequence>
<dbReference type="PROSITE" id="PS51767">
    <property type="entry name" value="PEPTIDASE_A1"/>
    <property type="match status" value="1"/>
</dbReference>
<evidence type="ECO:0000256" key="1">
    <source>
        <dbReference type="ARBA" id="ARBA00007447"/>
    </source>
</evidence>
<evidence type="ECO:0000259" key="4">
    <source>
        <dbReference type="PROSITE" id="PS51767"/>
    </source>
</evidence>
<comment type="similarity">
    <text evidence="1">Belongs to the peptidase A1 family.</text>
</comment>
<dbReference type="GO" id="GO:0006508">
    <property type="term" value="P:proteolysis"/>
    <property type="evidence" value="ECO:0007669"/>
    <property type="project" value="UniProtKB-KW"/>
</dbReference>
<evidence type="ECO:0000313" key="5">
    <source>
        <dbReference type="EMBL" id="KAK4580729.1"/>
    </source>
</evidence>
<evidence type="ECO:0000256" key="2">
    <source>
        <dbReference type="ARBA" id="ARBA00022670"/>
    </source>
</evidence>
<dbReference type="GO" id="GO:0008233">
    <property type="term" value="F:peptidase activity"/>
    <property type="evidence" value="ECO:0007669"/>
    <property type="project" value="UniProtKB-KW"/>
</dbReference>
<keyword evidence="3" id="KW-0378">Hydrolase</keyword>
<reference evidence="5 6" key="1">
    <citation type="journal article" date="2023" name="G3 (Bethesda)">
        <title>A haplotype-resolved chromosome-scale genome for Quercus rubra L. provides insights into the genetics of adaptive traits for red oak species.</title>
        <authorList>
            <person name="Kapoor B."/>
            <person name="Jenkins J."/>
            <person name="Schmutz J."/>
            <person name="Zhebentyayeva T."/>
            <person name="Kuelheim C."/>
            <person name="Coggeshall M."/>
            <person name="Heim C."/>
            <person name="Lasky J.R."/>
            <person name="Leites L."/>
            <person name="Islam-Faridi N."/>
            <person name="Romero-Severson J."/>
            <person name="DeLeo V.L."/>
            <person name="Lucas S.M."/>
            <person name="Lazic D."/>
            <person name="Gailing O."/>
            <person name="Carlson J."/>
            <person name="Staton M."/>
        </authorList>
    </citation>
    <scope>NUCLEOTIDE SEQUENCE [LARGE SCALE GENOMIC DNA]</scope>
    <source>
        <strain evidence="5">Pseudo-F2</strain>
    </source>
</reference>
<organism evidence="5 6">
    <name type="scientific">Quercus rubra</name>
    <name type="common">Northern red oak</name>
    <name type="synonym">Quercus borealis</name>
    <dbReference type="NCBI Taxonomy" id="3512"/>
    <lineage>
        <taxon>Eukaryota</taxon>
        <taxon>Viridiplantae</taxon>
        <taxon>Streptophyta</taxon>
        <taxon>Embryophyta</taxon>
        <taxon>Tracheophyta</taxon>
        <taxon>Spermatophyta</taxon>
        <taxon>Magnoliopsida</taxon>
        <taxon>eudicotyledons</taxon>
        <taxon>Gunneridae</taxon>
        <taxon>Pentapetalae</taxon>
        <taxon>rosids</taxon>
        <taxon>fabids</taxon>
        <taxon>Fagales</taxon>
        <taxon>Fagaceae</taxon>
        <taxon>Quercus</taxon>
    </lineage>
</organism>
<comment type="caution">
    <text evidence="5">The sequence shown here is derived from an EMBL/GenBank/DDBJ whole genome shotgun (WGS) entry which is preliminary data.</text>
</comment>
<dbReference type="Gene3D" id="2.40.70.10">
    <property type="entry name" value="Acid Proteases"/>
    <property type="match status" value="2"/>
</dbReference>
<dbReference type="InterPro" id="IPR032861">
    <property type="entry name" value="TAXi_N"/>
</dbReference>
<dbReference type="SUPFAM" id="SSF50630">
    <property type="entry name" value="Acid proteases"/>
    <property type="match status" value="1"/>
</dbReference>
<dbReference type="Pfam" id="PF14543">
    <property type="entry name" value="TAXi_N"/>
    <property type="match status" value="1"/>
</dbReference>
<evidence type="ECO:0000313" key="6">
    <source>
        <dbReference type="Proteomes" id="UP001324115"/>
    </source>
</evidence>
<keyword evidence="6" id="KW-1185">Reference proteome</keyword>
<proteinExistence type="inferred from homology"/>
<gene>
    <name evidence="5" type="ORF">RGQ29_024397</name>
</gene>
<dbReference type="InterPro" id="IPR032799">
    <property type="entry name" value="TAXi_C"/>
</dbReference>
<dbReference type="Pfam" id="PF14541">
    <property type="entry name" value="TAXi_C"/>
    <property type="match status" value="1"/>
</dbReference>
<feature type="domain" description="Peptidase A1" evidence="4">
    <location>
        <begin position="102"/>
        <end position="423"/>
    </location>
</feature>